<protein>
    <submittedName>
        <fullName evidence="3">Uncharacterized protein</fullName>
    </submittedName>
</protein>
<dbReference type="AlphaFoldDB" id="A0A7J6SZ27"/>
<evidence type="ECO:0000256" key="1">
    <source>
        <dbReference type="SAM" id="MobiDB-lite"/>
    </source>
</evidence>
<sequence length="469" mass="53498">MTLFPNLALLFLVSATEVAALRSSAQTPVPEPMEPDEVQRLSELKAKGISVEPRFLGCRIVQSDPLPRMTFTISVHGDVIDTQFEDIERNAKCYVFESFKAIVWSDVDGTYRAEPVKKANWKELKNSYLLPFGDLPRAALRVIQQNTPKQDKNTPKRLRQLNTESQCLRILETIMAHPPLGYDADRGSTQWIYNFYRDNGRRIKRKVRILQNPRLAGQLFDEDEEYKTDSCSEYHQPASSSASSSVVGESTRISALKARGISIHPRFLGCRIAQSDPLPKMNFTISIYGDVFDTEFEDIERDARCFFWKSFDTVVWGDKDSTHRAGDMEETDWGELEQLGLLPLAHLSREDHETIQNSTFKQDKNTPKRLKKLNTESQCLRIVETLMANPPPRYEGDRGSTNWLFKFYTDNGVAIKEKVQTLEELWLSGGAEEEQEMADEEGSDGAWSDEGSDVSSDWSGWYTDMDDDD</sequence>
<reference evidence="3 4" key="1">
    <citation type="submission" date="2020-04" db="EMBL/GenBank/DDBJ databases">
        <title>Perkinsus olseni comparative genomics.</title>
        <authorList>
            <person name="Bogema D.R."/>
        </authorList>
    </citation>
    <scope>NUCLEOTIDE SEQUENCE [LARGE SCALE GENOMIC DNA]</scope>
    <source>
        <strain evidence="3">ATCC PRA-205</strain>
    </source>
</reference>
<accession>A0A7J6SZ27</accession>
<organism evidence="3 4">
    <name type="scientific">Perkinsus olseni</name>
    <name type="common">Perkinsus atlanticus</name>
    <dbReference type="NCBI Taxonomy" id="32597"/>
    <lineage>
        <taxon>Eukaryota</taxon>
        <taxon>Sar</taxon>
        <taxon>Alveolata</taxon>
        <taxon>Perkinsozoa</taxon>
        <taxon>Perkinsea</taxon>
        <taxon>Perkinsida</taxon>
        <taxon>Perkinsidae</taxon>
        <taxon>Perkinsus</taxon>
    </lineage>
</organism>
<name>A0A7J6SZ27_PEROL</name>
<keyword evidence="2" id="KW-0732">Signal</keyword>
<proteinExistence type="predicted"/>
<feature type="signal peptide" evidence="2">
    <location>
        <begin position="1"/>
        <end position="20"/>
    </location>
</feature>
<comment type="caution">
    <text evidence="3">The sequence shown here is derived from an EMBL/GenBank/DDBJ whole genome shotgun (WGS) entry which is preliminary data.</text>
</comment>
<feature type="region of interest" description="Disordered" evidence="1">
    <location>
        <begin position="428"/>
        <end position="469"/>
    </location>
</feature>
<dbReference type="Proteomes" id="UP000574390">
    <property type="component" value="Unassembled WGS sequence"/>
</dbReference>
<evidence type="ECO:0000313" key="3">
    <source>
        <dbReference type="EMBL" id="KAF4737416.1"/>
    </source>
</evidence>
<dbReference type="EMBL" id="JABANM010011606">
    <property type="protein sequence ID" value="KAF4737416.1"/>
    <property type="molecule type" value="Genomic_DNA"/>
</dbReference>
<feature type="compositionally biased region" description="Acidic residues" evidence="1">
    <location>
        <begin position="431"/>
        <end position="443"/>
    </location>
</feature>
<feature type="chain" id="PRO_5029550332" evidence="2">
    <location>
        <begin position="21"/>
        <end position="469"/>
    </location>
</feature>
<evidence type="ECO:0000256" key="2">
    <source>
        <dbReference type="SAM" id="SignalP"/>
    </source>
</evidence>
<evidence type="ECO:0000313" key="4">
    <source>
        <dbReference type="Proteomes" id="UP000574390"/>
    </source>
</evidence>
<gene>
    <name evidence="3" type="ORF">FOZ62_013448</name>
</gene>